<reference evidence="5 6" key="1">
    <citation type="journal article" date="2018" name="Sci. Rep.">
        <title>Comparative analysis of the Pocillopora damicornis genome highlights role of immune system in coral evolution.</title>
        <authorList>
            <person name="Cunning R."/>
            <person name="Bay R.A."/>
            <person name="Gillette P."/>
            <person name="Baker A.C."/>
            <person name="Traylor-Knowles N."/>
        </authorList>
    </citation>
    <scope>NUCLEOTIDE SEQUENCE [LARGE SCALE GENOMIC DNA]</scope>
    <source>
        <strain evidence="5">RSMAS</strain>
        <tissue evidence="5">Whole animal</tissue>
    </source>
</reference>
<feature type="region of interest" description="Disordered" evidence="3">
    <location>
        <begin position="478"/>
        <end position="531"/>
    </location>
</feature>
<feature type="region of interest" description="Disordered" evidence="3">
    <location>
        <begin position="295"/>
        <end position="314"/>
    </location>
</feature>
<dbReference type="EMBL" id="RCHS01000744">
    <property type="protein sequence ID" value="RMX57128.1"/>
    <property type="molecule type" value="Genomic_DNA"/>
</dbReference>
<dbReference type="GO" id="GO:0002098">
    <property type="term" value="P:tRNA wobble uridine modification"/>
    <property type="evidence" value="ECO:0007669"/>
    <property type="project" value="TreeGrafter"/>
</dbReference>
<dbReference type="GO" id="GO:0008757">
    <property type="term" value="F:S-adenosylmethionine-dependent methyltransferase activity"/>
    <property type="evidence" value="ECO:0007669"/>
    <property type="project" value="InterPro"/>
</dbReference>
<dbReference type="STRING" id="46731.A0A3M6UUY7"/>
<dbReference type="CDD" id="cd02440">
    <property type="entry name" value="AdoMet_MTases"/>
    <property type="match status" value="1"/>
</dbReference>
<protein>
    <recommendedName>
        <fullName evidence="4">Methyltransferase type 11 domain-containing protein</fullName>
    </recommendedName>
</protein>
<feature type="region of interest" description="Disordered" evidence="3">
    <location>
        <begin position="378"/>
        <end position="397"/>
    </location>
</feature>
<dbReference type="OrthoDB" id="271595at2759"/>
<evidence type="ECO:0000313" key="6">
    <source>
        <dbReference type="Proteomes" id="UP000275408"/>
    </source>
</evidence>
<dbReference type="InterPro" id="IPR029063">
    <property type="entry name" value="SAM-dependent_MTases_sf"/>
</dbReference>
<name>A0A3M6UUY7_POCDA</name>
<dbReference type="GO" id="GO:0005737">
    <property type="term" value="C:cytoplasm"/>
    <property type="evidence" value="ECO:0007669"/>
    <property type="project" value="TreeGrafter"/>
</dbReference>
<dbReference type="InterPro" id="IPR051422">
    <property type="entry name" value="AlkB_tRNA_MeTrf/Diox"/>
</dbReference>
<sequence length="584" mass="65409">MSKYTSPDELEKYHVREVYNQIAPHFVGSRHKAWPKVEEFLLSLPAGSLIADVGCGTGRYLDLVGDQSFTLGSDSCMKFGEIAAKRDHNVLTCDNQNLPLRENCFDAVISIGVIHHFASAKRRMKALEELYRILKPGGKMLVYVWAFEQDERKFNGQDVLVPFTQYQRNTARRRKSTPLMSRIHPLMKVRCTSNKSASSWKSRRAFSLDEPTNEKIRYSTQSTMAEDLCKQDVIEEVVQNARSSKFSRLEHVRNGGKISTFDPAQDIDCSYSSEVTPVTKLKKFLNNVLEKLFDDKNSETTPDHPQEKAHGNLVPMDTNLDLSAKLSALMSHFSLQNRPRYLNSEFFSLLAKKLFPSKEEFDIDGFEESSVACREDCDEKSWGRNGDHSRGLSPPNDVIIGLREKKTDGRLDEDGADDWNGVSLGVVARLVETLASSSDAESDSSSSSDYITSDSSAAEDCDRVRSRNVTRSNKVFHHTTVNCQDKPEKESAKSRLAPEDSLSSSSSSSLSASSSLSSSSPSSSTKPSKKVKSKLHQRYYHVFCAGELVKLVQDGIPSAVLLKEYHDHGNWAAVWEKESIELKS</sequence>
<dbReference type="PANTHER" id="PTHR13069:SF37">
    <property type="entry name" value="FIRE DANCER"/>
    <property type="match status" value="1"/>
</dbReference>
<dbReference type="GO" id="GO:0106335">
    <property type="term" value="F:tRNA (5-carboxymethyluridine(34)-5-O)-methyltransferase activity"/>
    <property type="evidence" value="ECO:0007669"/>
    <property type="project" value="TreeGrafter"/>
</dbReference>
<dbReference type="GO" id="GO:0030488">
    <property type="term" value="P:tRNA methylation"/>
    <property type="evidence" value="ECO:0007669"/>
    <property type="project" value="TreeGrafter"/>
</dbReference>
<feature type="compositionally biased region" description="Basic and acidic residues" evidence="3">
    <location>
        <begin position="378"/>
        <end position="390"/>
    </location>
</feature>
<dbReference type="SUPFAM" id="SSF53335">
    <property type="entry name" value="S-adenosyl-L-methionine-dependent methyltransferases"/>
    <property type="match status" value="1"/>
</dbReference>
<organism evidence="5 6">
    <name type="scientific">Pocillopora damicornis</name>
    <name type="common">Cauliflower coral</name>
    <name type="synonym">Millepora damicornis</name>
    <dbReference type="NCBI Taxonomy" id="46731"/>
    <lineage>
        <taxon>Eukaryota</taxon>
        <taxon>Metazoa</taxon>
        <taxon>Cnidaria</taxon>
        <taxon>Anthozoa</taxon>
        <taxon>Hexacorallia</taxon>
        <taxon>Scleractinia</taxon>
        <taxon>Astrocoeniina</taxon>
        <taxon>Pocilloporidae</taxon>
        <taxon>Pocillopora</taxon>
    </lineage>
</organism>
<comment type="caution">
    <text evidence="5">The sequence shown here is derived from an EMBL/GenBank/DDBJ whole genome shotgun (WGS) entry which is preliminary data.</text>
</comment>
<evidence type="ECO:0000256" key="2">
    <source>
        <dbReference type="ARBA" id="ARBA00022679"/>
    </source>
</evidence>
<proteinExistence type="predicted"/>
<evidence type="ECO:0000313" key="5">
    <source>
        <dbReference type="EMBL" id="RMX57128.1"/>
    </source>
</evidence>
<evidence type="ECO:0000259" key="4">
    <source>
        <dbReference type="Pfam" id="PF08241"/>
    </source>
</evidence>
<dbReference type="Proteomes" id="UP000275408">
    <property type="component" value="Unassembled WGS sequence"/>
</dbReference>
<dbReference type="GO" id="GO:0000049">
    <property type="term" value="F:tRNA binding"/>
    <property type="evidence" value="ECO:0007669"/>
    <property type="project" value="TreeGrafter"/>
</dbReference>
<dbReference type="PANTHER" id="PTHR13069">
    <property type="entry name" value="ALKYLATED DNA REPAIR PROTEIN ALKB HOMOLOG 8"/>
    <property type="match status" value="1"/>
</dbReference>
<accession>A0A3M6UUY7</accession>
<keyword evidence="2" id="KW-0808">Transferase</keyword>
<feature type="domain" description="Methyltransferase type 11" evidence="4">
    <location>
        <begin position="52"/>
        <end position="141"/>
    </location>
</feature>
<keyword evidence="1" id="KW-0489">Methyltransferase</keyword>
<feature type="compositionally biased region" description="Basic and acidic residues" evidence="3">
    <location>
        <begin position="485"/>
        <end position="498"/>
    </location>
</feature>
<evidence type="ECO:0000256" key="1">
    <source>
        <dbReference type="ARBA" id="ARBA00022603"/>
    </source>
</evidence>
<keyword evidence="6" id="KW-1185">Reference proteome</keyword>
<feature type="compositionally biased region" description="Low complexity" evidence="3">
    <location>
        <begin position="501"/>
        <end position="526"/>
    </location>
</feature>
<dbReference type="InterPro" id="IPR013216">
    <property type="entry name" value="Methyltransf_11"/>
</dbReference>
<dbReference type="Pfam" id="PF08241">
    <property type="entry name" value="Methyltransf_11"/>
    <property type="match status" value="1"/>
</dbReference>
<evidence type="ECO:0000256" key="3">
    <source>
        <dbReference type="SAM" id="MobiDB-lite"/>
    </source>
</evidence>
<gene>
    <name evidence="5" type="ORF">pdam_00008255</name>
</gene>
<feature type="compositionally biased region" description="Basic and acidic residues" evidence="3">
    <location>
        <begin position="295"/>
        <end position="310"/>
    </location>
</feature>
<dbReference type="GO" id="GO:0005634">
    <property type="term" value="C:nucleus"/>
    <property type="evidence" value="ECO:0007669"/>
    <property type="project" value="TreeGrafter"/>
</dbReference>
<feature type="compositionally biased region" description="Low complexity" evidence="3">
    <location>
        <begin position="435"/>
        <end position="458"/>
    </location>
</feature>
<dbReference type="AlphaFoldDB" id="A0A3M6UUY7"/>
<dbReference type="FunFam" id="3.40.50.150:FF:000195">
    <property type="entry name" value="Methyltransferase domain containing protein"/>
    <property type="match status" value="1"/>
</dbReference>
<dbReference type="Gene3D" id="3.40.50.150">
    <property type="entry name" value="Vaccinia Virus protein VP39"/>
    <property type="match status" value="2"/>
</dbReference>
<feature type="region of interest" description="Disordered" evidence="3">
    <location>
        <begin position="435"/>
        <end position="464"/>
    </location>
</feature>